<dbReference type="Proteomes" id="UP001551584">
    <property type="component" value="Unassembled WGS sequence"/>
</dbReference>
<dbReference type="Pfam" id="PF03060">
    <property type="entry name" value="NMO"/>
    <property type="match status" value="1"/>
</dbReference>
<protein>
    <recommendedName>
        <fullName evidence="8">Propionate 3-nitronate monooxygenase</fullName>
    </recommendedName>
</protein>
<evidence type="ECO:0000256" key="2">
    <source>
        <dbReference type="ARBA" id="ARBA00009881"/>
    </source>
</evidence>
<dbReference type="CDD" id="cd04730">
    <property type="entry name" value="NPD_like"/>
    <property type="match status" value="1"/>
</dbReference>
<evidence type="ECO:0000256" key="5">
    <source>
        <dbReference type="ARBA" id="ARBA00022643"/>
    </source>
</evidence>
<evidence type="ECO:0000313" key="11">
    <source>
        <dbReference type="Proteomes" id="UP001551584"/>
    </source>
</evidence>
<dbReference type="PANTHER" id="PTHR42747:SF3">
    <property type="entry name" value="NITRONATE MONOOXYGENASE-RELATED"/>
    <property type="match status" value="1"/>
</dbReference>
<evidence type="ECO:0000256" key="8">
    <source>
        <dbReference type="ARBA" id="ARBA00031155"/>
    </source>
</evidence>
<sequence>MRTRLLDRLGTTLPVLAAPMAGGSGTPELVVAAARAGGLGFLAGGYRTAEELAAQIESVRDTGAAFGVNLFAPPPVPVDPSAYRAYADALAPEAERRGTALPDGPPVEDDDRWQEKTELLLARPVPVVSFTFGLPGADLVEALRGAGTTVLQSVTSPEEALRAADRGVDGLVVQAAAAGGHSATLTPERPPADVPLPELVDAVRRAVPLPLVAAGGVAGARDVAAALRAGAEAVSVGTLLLRTHESGASAPHRDALVDPAFTETVPTTAFTGRPARALRNRFTDRYGPSAPLGYPALHHLTAPLRKAATRTGDTSMIHLWAGRGHRRARVEPAADTLRRLAADVPGR</sequence>
<evidence type="ECO:0000256" key="3">
    <source>
        <dbReference type="ARBA" id="ARBA00022575"/>
    </source>
</evidence>
<dbReference type="GO" id="GO:0004497">
    <property type="term" value="F:monooxygenase activity"/>
    <property type="evidence" value="ECO:0007669"/>
    <property type="project" value="UniProtKB-KW"/>
</dbReference>
<gene>
    <name evidence="10" type="ORF">AB0D95_23465</name>
</gene>
<accession>A0ABV3EVC5</accession>
<dbReference type="SUPFAM" id="SSF51412">
    <property type="entry name" value="Inosine monophosphate dehydrogenase (IMPDH)"/>
    <property type="match status" value="1"/>
</dbReference>
<evidence type="ECO:0000313" key="10">
    <source>
        <dbReference type="EMBL" id="MEU9580183.1"/>
    </source>
</evidence>
<dbReference type="Gene3D" id="3.20.20.70">
    <property type="entry name" value="Aldolase class I"/>
    <property type="match status" value="1"/>
</dbReference>
<comment type="similarity">
    <text evidence="2">Belongs to the nitronate monooxygenase family. NMO class I subfamily.</text>
</comment>
<organism evidence="10 11">
    <name type="scientific">Streptomyces chilikensis</name>
    <dbReference type="NCBI Taxonomy" id="1194079"/>
    <lineage>
        <taxon>Bacteria</taxon>
        <taxon>Bacillati</taxon>
        <taxon>Actinomycetota</taxon>
        <taxon>Actinomycetes</taxon>
        <taxon>Kitasatosporales</taxon>
        <taxon>Streptomycetaceae</taxon>
        <taxon>Streptomyces</taxon>
    </lineage>
</organism>
<name>A0ABV3EVC5_9ACTN</name>
<evidence type="ECO:0000256" key="4">
    <source>
        <dbReference type="ARBA" id="ARBA00022630"/>
    </source>
</evidence>
<proteinExistence type="inferred from homology"/>
<evidence type="ECO:0000256" key="1">
    <source>
        <dbReference type="ARBA" id="ARBA00001917"/>
    </source>
</evidence>
<keyword evidence="3" id="KW-0216">Detoxification</keyword>
<keyword evidence="4" id="KW-0285">Flavoprotein</keyword>
<keyword evidence="7 10" id="KW-0503">Monooxygenase</keyword>
<comment type="cofactor">
    <cofactor evidence="1">
        <name>FMN</name>
        <dbReference type="ChEBI" id="CHEBI:58210"/>
    </cofactor>
</comment>
<dbReference type="InterPro" id="IPR004136">
    <property type="entry name" value="NMO"/>
</dbReference>
<reference evidence="10 11" key="1">
    <citation type="submission" date="2024-06" db="EMBL/GenBank/DDBJ databases">
        <title>The Natural Products Discovery Center: Release of the First 8490 Sequenced Strains for Exploring Actinobacteria Biosynthetic Diversity.</title>
        <authorList>
            <person name="Kalkreuter E."/>
            <person name="Kautsar S.A."/>
            <person name="Yang D."/>
            <person name="Bader C.D."/>
            <person name="Teijaro C.N."/>
            <person name="Fluegel L."/>
            <person name="Davis C.M."/>
            <person name="Simpson J.R."/>
            <person name="Lauterbach L."/>
            <person name="Steele A.D."/>
            <person name="Gui C."/>
            <person name="Meng S."/>
            <person name="Li G."/>
            <person name="Viehrig K."/>
            <person name="Ye F."/>
            <person name="Su P."/>
            <person name="Kiefer A.F."/>
            <person name="Nichols A."/>
            <person name="Cepeda A.J."/>
            <person name="Yan W."/>
            <person name="Fan B."/>
            <person name="Jiang Y."/>
            <person name="Adhikari A."/>
            <person name="Zheng C.-J."/>
            <person name="Schuster L."/>
            <person name="Cowan T.M."/>
            <person name="Smanski M.J."/>
            <person name="Chevrette M.G."/>
            <person name="De Carvalho L.P.S."/>
            <person name="Shen B."/>
        </authorList>
    </citation>
    <scope>NUCLEOTIDE SEQUENCE [LARGE SCALE GENOMIC DNA]</scope>
    <source>
        <strain evidence="10 11">NPDC048117</strain>
    </source>
</reference>
<dbReference type="PANTHER" id="PTHR42747">
    <property type="entry name" value="NITRONATE MONOOXYGENASE-RELATED"/>
    <property type="match status" value="1"/>
</dbReference>
<dbReference type="InterPro" id="IPR013785">
    <property type="entry name" value="Aldolase_TIM"/>
</dbReference>
<evidence type="ECO:0000256" key="6">
    <source>
        <dbReference type="ARBA" id="ARBA00023002"/>
    </source>
</evidence>
<keyword evidence="11" id="KW-1185">Reference proteome</keyword>
<evidence type="ECO:0000256" key="9">
    <source>
        <dbReference type="ARBA" id="ARBA00049401"/>
    </source>
</evidence>
<keyword evidence="6" id="KW-0560">Oxidoreductase</keyword>
<evidence type="ECO:0000256" key="7">
    <source>
        <dbReference type="ARBA" id="ARBA00023033"/>
    </source>
</evidence>
<dbReference type="EMBL" id="JBEZNA010000067">
    <property type="protein sequence ID" value="MEU9580183.1"/>
    <property type="molecule type" value="Genomic_DNA"/>
</dbReference>
<keyword evidence="5" id="KW-0288">FMN</keyword>
<comment type="catalytic activity">
    <reaction evidence="9">
        <text>3 propionate 3-nitronate + 3 O2 + H2O = 3 3-oxopropanoate + 2 nitrate + nitrite + H2O2 + 3 H(+)</text>
        <dbReference type="Rhea" id="RHEA:57332"/>
        <dbReference type="ChEBI" id="CHEBI:15377"/>
        <dbReference type="ChEBI" id="CHEBI:15378"/>
        <dbReference type="ChEBI" id="CHEBI:15379"/>
        <dbReference type="ChEBI" id="CHEBI:16240"/>
        <dbReference type="ChEBI" id="CHEBI:16301"/>
        <dbReference type="ChEBI" id="CHEBI:17632"/>
        <dbReference type="ChEBI" id="CHEBI:33190"/>
        <dbReference type="ChEBI" id="CHEBI:136067"/>
    </reaction>
</comment>
<comment type="caution">
    <text evidence="10">The sequence shown here is derived from an EMBL/GenBank/DDBJ whole genome shotgun (WGS) entry which is preliminary data.</text>
</comment>